<dbReference type="Gene3D" id="3.40.830.10">
    <property type="entry name" value="LigB-like"/>
    <property type="match status" value="1"/>
</dbReference>
<dbReference type="EC" id="1.13.11.29" evidence="7"/>
<gene>
    <name evidence="7" type="primary">ygiD</name>
    <name evidence="7" type="ORF">JQU52_11745</name>
</gene>
<dbReference type="RefSeq" id="WP_230338668.1">
    <property type="nucleotide sequence ID" value="NZ_CP069798.1"/>
</dbReference>
<dbReference type="GO" id="GO:0050297">
    <property type="term" value="F:stizolobate synthase activity"/>
    <property type="evidence" value="ECO:0007669"/>
    <property type="project" value="UniProtKB-EC"/>
</dbReference>
<reference evidence="7" key="1">
    <citation type="submission" date="2021-02" db="EMBL/GenBank/DDBJ databases">
        <title>Neisseriaceae sp. 26B isolated from the cloaca of a Common Toad-headed Turtle (Mesoclemmys nasuta).</title>
        <authorList>
            <person name="Spergser J."/>
            <person name="Busse H.-J."/>
        </authorList>
    </citation>
    <scope>NUCLEOTIDE SEQUENCE</scope>
    <source>
        <strain evidence="7">26B</strain>
    </source>
</reference>
<keyword evidence="7" id="KW-0223">Dioxygenase</keyword>
<dbReference type="KEGG" id="ptes:JQU52_11745"/>
<evidence type="ECO:0000259" key="6">
    <source>
        <dbReference type="Pfam" id="PF02900"/>
    </source>
</evidence>
<dbReference type="PANTHER" id="PTHR30096:SF0">
    <property type="entry name" value="4,5-DOPA DIOXYGENASE EXTRADIOL-LIKE PROTEIN"/>
    <property type="match status" value="1"/>
</dbReference>
<keyword evidence="4" id="KW-0862">Zinc</keyword>
<sequence>MNTPSSTRMPALFIGHGSPMLALESNPFTPRWHQAAQKIPRPRAIVCISAHWESEDSADTAAAEPGLIYDFYGFPPALYQVQYPVAGSPALAAQLAQVLDHSGLRQDGQRGLDHGAWAVLKHMYPQADVPVVQLSLNRNLSPKQHIDLARGLQPLRDEGVLILGSGNLVHNLRLLDWQHMHEADFGFDWARRAQTLLLDLIRRRDLATLADYAALGDDVRRAIPTPEHFLPLLYVLALQQDDEDALIFNTEFVGGSLDMTCVQIGV</sequence>
<protein>
    <submittedName>
        <fullName evidence="7">4,5-DOPA dioxygenase extradiol</fullName>
        <ecNumber evidence="7">1.13.11.29</ecNumber>
    </submittedName>
</protein>
<comment type="cofactor">
    <cofactor evidence="1">
        <name>Zn(2+)</name>
        <dbReference type="ChEBI" id="CHEBI:29105"/>
    </cofactor>
</comment>
<dbReference type="GO" id="GO:0008270">
    <property type="term" value="F:zinc ion binding"/>
    <property type="evidence" value="ECO:0007669"/>
    <property type="project" value="InterPro"/>
</dbReference>
<evidence type="ECO:0000256" key="1">
    <source>
        <dbReference type="ARBA" id="ARBA00001947"/>
    </source>
</evidence>
<evidence type="ECO:0000313" key="8">
    <source>
        <dbReference type="Proteomes" id="UP000653156"/>
    </source>
</evidence>
<keyword evidence="5 7" id="KW-0560">Oxidoreductase</keyword>
<dbReference type="PIRSF" id="PIRSF006157">
    <property type="entry name" value="Doxgns_DODA"/>
    <property type="match status" value="1"/>
</dbReference>
<name>A0A892ZDG7_9NEIS</name>
<evidence type="ECO:0000256" key="2">
    <source>
        <dbReference type="ARBA" id="ARBA00007581"/>
    </source>
</evidence>
<dbReference type="GO" id="GO:0008198">
    <property type="term" value="F:ferrous iron binding"/>
    <property type="evidence" value="ECO:0007669"/>
    <property type="project" value="InterPro"/>
</dbReference>
<dbReference type="InterPro" id="IPR004183">
    <property type="entry name" value="Xdiol_dOase_suB"/>
</dbReference>
<comment type="similarity">
    <text evidence="2">Belongs to the DODA-type extradiol aromatic ring-opening dioxygenase family.</text>
</comment>
<dbReference type="Proteomes" id="UP000653156">
    <property type="component" value="Chromosome"/>
</dbReference>
<organism evidence="7 8">
    <name type="scientific">Paralysiella testudinis</name>
    <dbReference type="NCBI Taxonomy" id="2809020"/>
    <lineage>
        <taxon>Bacteria</taxon>
        <taxon>Pseudomonadati</taxon>
        <taxon>Pseudomonadota</taxon>
        <taxon>Betaproteobacteria</taxon>
        <taxon>Neisseriales</taxon>
        <taxon>Neisseriaceae</taxon>
        <taxon>Paralysiella</taxon>
    </lineage>
</organism>
<evidence type="ECO:0000256" key="4">
    <source>
        <dbReference type="ARBA" id="ARBA00022833"/>
    </source>
</evidence>
<keyword evidence="3" id="KW-0479">Metal-binding</keyword>
<dbReference type="EMBL" id="CP069798">
    <property type="protein sequence ID" value="QRQ81375.1"/>
    <property type="molecule type" value="Genomic_DNA"/>
</dbReference>
<dbReference type="CDD" id="cd07363">
    <property type="entry name" value="45_DOPA_Dioxygenase"/>
    <property type="match status" value="1"/>
</dbReference>
<dbReference type="AlphaFoldDB" id="A0A892ZDG7"/>
<dbReference type="InterPro" id="IPR014436">
    <property type="entry name" value="Extradiol_dOase_DODA"/>
</dbReference>
<dbReference type="Pfam" id="PF02900">
    <property type="entry name" value="LigB"/>
    <property type="match status" value="1"/>
</dbReference>
<accession>A0A892ZDG7</accession>
<dbReference type="SUPFAM" id="SSF53213">
    <property type="entry name" value="LigB-like"/>
    <property type="match status" value="1"/>
</dbReference>
<evidence type="ECO:0000256" key="5">
    <source>
        <dbReference type="ARBA" id="ARBA00023002"/>
    </source>
</evidence>
<proteinExistence type="inferred from homology"/>
<dbReference type="NCBIfam" id="NF007914">
    <property type="entry name" value="PRK10628.1"/>
    <property type="match status" value="1"/>
</dbReference>
<feature type="domain" description="Extradiol ring-cleavage dioxygenase class III enzyme subunit B" evidence="6">
    <location>
        <begin position="33"/>
        <end position="241"/>
    </location>
</feature>
<dbReference type="PANTHER" id="PTHR30096">
    <property type="entry name" value="4,5-DOPA DIOXYGENASE EXTRADIOL-LIKE PROTEIN"/>
    <property type="match status" value="1"/>
</dbReference>
<evidence type="ECO:0000313" key="7">
    <source>
        <dbReference type="EMBL" id="QRQ81375.1"/>
    </source>
</evidence>
<evidence type="ECO:0000256" key="3">
    <source>
        <dbReference type="ARBA" id="ARBA00022723"/>
    </source>
</evidence>
<keyword evidence="8" id="KW-1185">Reference proteome</keyword>